<name>A0A413NPR4_BACUN</name>
<gene>
    <name evidence="1" type="ORF">DW988_05175</name>
</gene>
<dbReference type="AlphaFoldDB" id="A0A413NPR4"/>
<reference evidence="1 2" key="1">
    <citation type="submission" date="2018-08" db="EMBL/GenBank/DDBJ databases">
        <title>A genome reference for cultivated species of the human gut microbiota.</title>
        <authorList>
            <person name="Zou Y."/>
            <person name="Xue W."/>
            <person name="Luo G."/>
        </authorList>
    </citation>
    <scope>NUCLEOTIDE SEQUENCE [LARGE SCALE GENOMIC DNA]</scope>
    <source>
        <strain evidence="1 2">AM50-4</strain>
    </source>
</reference>
<dbReference type="EMBL" id="QSEE01000003">
    <property type="protein sequence ID" value="RGZ50541.1"/>
    <property type="molecule type" value="Genomic_DNA"/>
</dbReference>
<protein>
    <submittedName>
        <fullName evidence="1">Uncharacterized protein</fullName>
    </submittedName>
</protein>
<evidence type="ECO:0000313" key="1">
    <source>
        <dbReference type="EMBL" id="RGZ50541.1"/>
    </source>
</evidence>
<comment type="caution">
    <text evidence="1">The sequence shown here is derived from an EMBL/GenBank/DDBJ whole genome shotgun (WGS) entry which is preliminary data.</text>
</comment>
<proteinExistence type="predicted"/>
<dbReference type="Proteomes" id="UP000283684">
    <property type="component" value="Unassembled WGS sequence"/>
</dbReference>
<accession>A0A413NPR4</accession>
<organism evidence="1 2">
    <name type="scientific">Bacteroides uniformis</name>
    <dbReference type="NCBI Taxonomy" id="820"/>
    <lineage>
        <taxon>Bacteria</taxon>
        <taxon>Pseudomonadati</taxon>
        <taxon>Bacteroidota</taxon>
        <taxon>Bacteroidia</taxon>
        <taxon>Bacteroidales</taxon>
        <taxon>Bacteroidaceae</taxon>
        <taxon>Bacteroides</taxon>
    </lineage>
</organism>
<sequence length="177" mass="19304">MNKEKDNIEGLVSDTILQKPYSIQIGQETYEVAPPSIATLILASELISQLPKVELDKSLVTFESLRIAKDCKVLGDIVATLILGAENITTEATVVQKSLFGLVRTRKKVTIDNRAVLSDKILKQISPSKVNALTLKIINRMEIGDFFGLTASLIEINLLKPTKAGEADPKETIASGR</sequence>
<evidence type="ECO:0000313" key="2">
    <source>
        <dbReference type="Proteomes" id="UP000283684"/>
    </source>
</evidence>